<organism evidence="2 3">
    <name type="scientific">Pseudomonas endophytica</name>
    <dbReference type="NCBI Taxonomy" id="1563157"/>
    <lineage>
        <taxon>Bacteria</taxon>
        <taxon>Pseudomonadati</taxon>
        <taxon>Pseudomonadota</taxon>
        <taxon>Gammaproteobacteria</taxon>
        <taxon>Pseudomonadales</taxon>
        <taxon>Pseudomonadaceae</taxon>
        <taxon>Pseudomonas</taxon>
    </lineage>
</organism>
<feature type="region of interest" description="Disordered" evidence="1">
    <location>
        <begin position="91"/>
        <end position="114"/>
    </location>
</feature>
<protein>
    <recommendedName>
        <fullName evidence="4">ATPase</fullName>
    </recommendedName>
</protein>
<name>A0A0N8VSX5_9PSED</name>
<feature type="compositionally biased region" description="Basic and acidic residues" evidence="1">
    <location>
        <begin position="91"/>
        <end position="104"/>
    </location>
</feature>
<gene>
    <name evidence="2" type="ORF">AQS70_07085</name>
</gene>
<evidence type="ECO:0008006" key="4">
    <source>
        <dbReference type="Google" id="ProtNLM"/>
    </source>
</evidence>
<keyword evidence="3" id="KW-1185">Reference proteome</keyword>
<dbReference type="RefSeq" id="WP_055102036.1">
    <property type="nucleotide sequence ID" value="NZ_LLWH01000068.1"/>
</dbReference>
<evidence type="ECO:0000313" key="3">
    <source>
        <dbReference type="Proteomes" id="UP000050342"/>
    </source>
</evidence>
<dbReference type="OrthoDB" id="6199459at2"/>
<sequence>MKTNKRITRAYCVELDREMSIVAARREYLSLEPPRERFTFLCTNEECRELKAKITGVNYDVNPQETTQLQTAHFRANPKDEHCSDCEWIEHDSSSDQDKSRPGETEEQAALRKAKRKLDDYIDIFDPSLKEKTRGGEHRGSGGDEIDGDGHGTGVRRTNAEPSDRRRAPTKTTDLERLVESYRTAKAELSKDQFNLLTLQVSGYGVVPLRSYFRHIGAATSLGDNGCVLFGGGTIKRYGEGFSFTFYDTLADQRVSLYVPAKQMSTYRYRRYLKELVIQADEVRYVTLYSLGLLEENPKGKGIDLKVKDLRQIAFVLGPAKSPAEST</sequence>
<feature type="compositionally biased region" description="Basic and acidic residues" evidence="1">
    <location>
        <begin position="158"/>
        <end position="171"/>
    </location>
</feature>
<feature type="compositionally biased region" description="Basic and acidic residues" evidence="1">
    <location>
        <begin position="129"/>
        <end position="142"/>
    </location>
</feature>
<evidence type="ECO:0000256" key="1">
    <source>
        <dbReference type="SAM" id="MobiDB-lite"/>
    </source>
</evidence>
<dbReference type="Proteomes" id="UP000050342">
    <property type="component" value="Unassembled WGS sequence"/>
</dbReference>
<feature type="region of interest" description="Disordered" evidence="1">
    <location>
        <begin position="129"/>
        <end position="171"/>
    </location>
</feature>
<comment type="caution">
    <text evidence="2">The sequence shown here is derived from an EMBL/GenBank/DDBJ whole genome shotgun (WGS) entry which is preliminary data.</text>
</comment>
<accession>A0A0N8VSX5</accession>
<proteinExistence type="predicted"/>
<dbReference type="EMBL" id="LLWH01000068">
    <property type="protein sequence ID" value="KQB54540.1"/>
    <property type="molecule type" value="Genomic_DNA"/>
</dbReference>
<dbReference type="AlphaFoldDB" id="A0A0N8VSX5"/>
<evidence type="ECO:0000313" key="2">
    <source>
        <dbReference type="EMBL" id="KQB54540.1"/>
    </source>
</evidence>
<reference evidence="2 3" key="1">
    <citation type="submission" date="2015-10" db="EMBL/GenBank/DDBJ databases">
        <title>Pseudomonas helleri sp. nov. and Pseudomonas weihenstephanensis sp. nov., isolated from raw cows milk.</title>
        <authorList>
            <person name="Von Neubeck M."/>
            <person name="Huptas C."/>
            <person name="Wenning M."/>
            <person name="Scherer S."/>
        </authorList>
    </citation>
    <scope>NUCLEOTIDE SEQUENCE [LARGE SCALE GENOMIC DNA]</scope>
    <source>
        <strain evidence="2 3">BSTT44</strain>
    </source>
</reference>